<evidence type="ECO:0000256" key="3">
    <source>
        <dbReference type="ARBA" id="ARBA00004174"/>
    </source>
</evidence>
<evidence type="ECO:0000313" key="16">
    <source>
        <dbReference type="EMBL" id="CAD7083919.1"/>
    </source>
</evidence>
<comment type="function">
    <text evidence="2">May be involved in the metabolism of insect hormones and in the breakdown of synthetic insecticides.</text>
</comment>
<evidence type="ECO:0000256" key="11">
    <source>
        <dbReference type="ARBA" id="ARBA00023004"/>
    </source>
</evidence>
<gene>
    <name evidence="16" type="ORF">HERILL_LOCUS6842</name>
</gene>
<evidence type="ECO:0000256" key="6">
    <source>
        <dbReference type="ARBA" id="ARBA00022617"/>
    </source>
</evidence>
<evidence type="ECO:0000256" key="10">
    <source>
        <dbReference type="ARBA" id="ARBA00023002"/>
    </source>
</evidence>
<dbReference type="OrthoDB" id="2789670at2759"/>
<evidence type="ECO:0000256" key="2">
    <source>
        <dbReference type="ARBA" id="ARBA00003690"/>
    </source>
</evidence>
<comment type="subcellular location">
    <subcellularLocation>
        <location evidence="4">Endoplasmic reticulum membrane</location>
        <topology evidence="4">Peripheral membrane protein</topology>
    </subcellularLocation>
    <subcellularLocation>
        <location evidence="3">Microsome membrane</location>
        <topology evidence="3">Peripheral membrane protein</topology>
    </subcellularLocation>
</comment>
<dbReference type="PRINTS" id="PR00385">
    <property type="entry name" value="P450"/>
</dbReference>
<feature type="binding site" description="axial binding residue" evidence="14">
    <location>
        <position position="481"/>
    </location>
    <ligand>
        <name>heme</name>
        <dbReference type="ChEBI" id="CHEBI:30413"/>
    </ligand>
    <ligandPart>
        <name>Fe</name>
        <dbReference type="ChEBI" id="CHEBI:18248"/>
    </ligandPart>
</feature>
<dbReference type="Proteomes" id="UP000594454">
    <property type="component" value="Chromosome 3"/>
</dbReference>
<keyword evidence="12 15" id="KW-0503">Monooxygenase</keyword>
<evidence type="ECO:0000313" key="17">
    <source>
        <dbReference type="Proteomes" id="UP000594454"/>
    </source>
</evidence>
<dbReference type="InParanoid" id="A0A7R8UNS2"/>
<keyword evidence="9" id="KW-0492">Microsome</keyword>
<evidence type="ECO:0000256" key="5">
    <source>
        <dbReference type="ARBA" id="ARBA00010617"/>
    </source>
</evidence>
<dbReference type="InterPro" id="IPR017972">
    <property type="entry name" value="Cyt_P450_CS"/>
</dbReference>
<reference evidence="16 17" key="1">
    <citation type="submission" date="2020-11" db="EMBL/GenBank/DDBJ databases">
        <authorList>
            <person name="Wallbank WR R."/>
            <person name="Pardo Diaz C."/>
            <person name="Kozak K."/>
            <person name="Martin S."/>
            <person name="Jiggins C."/>
            <person name="Moest M."/>
            <person name="Warren A I."/>
            <person name="Generalovic N T."/>
            <person name="Byers J.R.P. K."/>
            <person name="Montejo-Kovacevich G."/>
            <person name="Yen C E."/>
        </authorList>
    </citation>
    <scope>NUCLEOTIDE SEQUENCE [LARGE SCALE GENOMIC DNA]</scope>
</reference>
<evidence type="ECO:0000256" key="9">
    <source>
        <dbReference type="ARBA" id="ARBA00022848"/>
    </source>
</evidence>
<protein>
    <recommendedName>
        <fullName evidence="18">Cytochrome P450</fullName>
    </recommendedName>
</protein>
<dbReference type="PANTHER" id="PTHR24292:SF54">
    <property type="entry name" value="CYP9F3-RELATED"/>
    <property type="match status" value="1"/>
</dbReference>
<dbReference type="PRINTS" id="PR00463">
    <property type="entry name" value="EP450I"/>
</dbReference>
<dbReference type="CDD" id="cd11056">
    <property type="entry name" value="CYP6-like"/>
    <property type="match status" value="1"/>
</dbReference>
<keyword evidence="11 14" id="KW-0408">Iron</keyword>
<dbReference type="FunFam" id="1.10.630.10:FF:000042">
    <property type="entry name" value="Cytochrome P450"/>
    <property type="match status" value="1"/>
</dbReference>
<evidence type="ECO:0000256" key="12">
    <source>
        <dbReference type="ARBA" id="ARBA00023033"/>
    </source>
</evidence>
<comment type="cofactor">
    <cofactor evidence="1 14">
        <name>heme</name>
        <dbReference type="ChEBI" id="CHEBI:30413"/>
    </cofactor>
</comment>
<dbReference type="GO" id="GO:0004497">
    <property type="term" value="F:monooxygenase activity"/>
    <property type="evidence" value="ECO:0007669"/>
    <property type="project" value="UniProtKB-KW"/>
</dbReference>
<keyword evidence="8" id="KW-0256">Endoplasmic reticulum</keyword>
<dbReference type="InterPro" id="IPR001128">
    <property type="entry name" value="Cyt_P450"/>
</dbReference>
<dbReference type="FunCoup" id="A0A7R8UNS2">
    <property type="interactions" value="50"/>
</dbReference>
<dbReference type="PANTHER" id="PTHR24292">
    <property type="entry name" value="CYTOCHROME P450"/>
    <property type="match status" value="1"/>
</dbReference>
<accession>A0A7R8UNS2</accession>
<keyword evidence="17" id="KW-1185">Reference proteome</keyword>
<keyword evidence="13" id="KW-0472">Membrane</keyword>
<evidence type="ECO:0000256" key="15">
    <source>
        <dbReference type="RuleBase" id="RU000461"/>
    </source>
</evidence>
<proteinExistence type="inferred from homology"/>
<sequence>MIEMVLSILWSQWTWLVGVSTVLAYKWLTANQDFFEKRNVPHEKLTVLFISTIKMILRKESMFEMVKRMHLKFKDHEYYGTFEIRTPGLIIASPEMIKQITIKDFDHFLNHRVILDAEDEPLFGNTLFSLKDQKWKEMRATVSPAFTGSKMRMMFRLIDECARNACKYLKGESQNKGHIEMDLKDYFTRYTNDVVATCAFGIQINSFLEKDNEFYRMAMKATNFMGVAVFKLILFVCFHKIMKWLKVRLFDEKFSKYFHKLVTDTMQQRAEKGIIRPDMVNLLMEARKGVLQASNTGKADANEGFATAQESIINHKPVNRIWTEEELVAQCFGFFLAGFETSSILMCFCAHELMENRLVQEKLIEEIDGVRKELGNEPLTYDAIQKMKYMDMVVSETLRKWPPAVATDRICNKPYVIRGKDGGRYKLEPGDKIAIPIVGLHYDPDNFPNPDKFDPERFGEGNRSHIRPFTYLPFGVGPRNCIGSRFTLMEAKAIIFHLLSEFTLEASPQSCIPLRLATSGFELKPKGGFWLTFKPRDR</sequence>
<evidence type="ECO:0000256" key="14">
    <source>
        <dbReference type="PIRSR" id="PIRSR602401-1"/>
    </source>
</evidence>
<dbReference type="SUPFAM" id="SSF48264">
    <property type="entry name" value="Cytochrome P450"/>
    <property type="match status" value="1"/>
</dbReference>
<evidence type="ECO:0000256" key="8">
    <source>
        <dbReference type="ARBA" id="ARBA00022824"/>
    </source>
</evidence>
<dbReference type="GO" id="GO:0005506">
    <property type="term" value="F:iron ion binding"/>
    <property type="evidence" value="ECO:0007669"/>
    <property type="project" value="InterPro"/>
</dbReference>
<keyword evidence="10 15" id="KW-0560">Oxidoreductase</keyword>
<dbReference type="InterPro" id="IPR050476">
    <property type="entry name" value="Insect_CytP450_Detox"/>
</dbReference>
<name>A0A7R8UNS2_HERIL</name>
<dbReference type="GO" id="GO:0016705">
    <property type="term" value="F:oxidoreductase activity, acting on paired donors, with incorporation or reduction of molecular oxygen"/>
    <property type="evidence" value="ECO:0007669"/>
    <property type="project" value="InterPro"/>
</dbReference>
<dbReference type="InterPro" id="IPR002401">
    <property type="entry name" value="Cyt_P450_E_grp-I"/>
</dbReference>
<dbReference type="EMBL" id="LR899011">
    <property type="protein sequence ID" value="CAD7083919.1"/>
    <property type="molecule type" value="Genomic_DNA"/>
</dbReference>
<evidence type="ECO:0000256" key="13">
    <source>
        <dbReference type="ARBA" id="ARBA00023136"/>
    </source>
</evidence>
<evidence type="ECO:0000256" key="7">
    <source>
        <dbReference type="ARBA" id="ARBA00022723"/>
    </source>
</evidence>
<evidence type="ECO:0000256" key="1">
    <source>
        <dbReference type="ARBA" id="ARBA00001971"/>
    </source>
</evidence>
<dbReference type="PROSITE" id="PS00086">
    <property type="entry name" value="CYTOCHROME_P450"/>
    <property type="match status" value="1"/>
</dbReference>
<dbReference type="InterPro" id="IPR036396">
    <property type="entry name" value="Cyt_P450_sf"/>
</dbReference>
<keyword evidence="6 14" id="KW-0349">Heme</keyword>
<evidence type="ECO:0008006" key="18">
    <source>
        <dbReference type="Google" id="ProtNLM"/>
    </source>
</evidence>
<keyword evidence="7 14" id="KW-0479">Metal-binding</keyword>
<dbReference type="GO" id="GO:0020037">
    <property type="term" value="F:heme binding"/>
    <property type="evidence" value="ECO:0007669"/>
    <property type="project" value="InterPro"/>
</dbReference>
<comment type="similarity">
    <text evidence="5 15">Belongs to the cytochrome P450 family.</text>
</comment>
<evidence type="ECO:0000256" key="4">
    <source>
        <dbReference type="ARBA" id="ARBA00004406"/>
    </source>
</evidence>
<dbReference type="GO" id="GO:0005789">
    <property type="term" value="C:endoplasmic reticulum membrane"/>
    <property type="evidence" value="ECO:0007669"/>
    <property type="project" value="UniProtKB-SubCell"/>
</dbReference>
<dbReference type="AlphaFoldDB" id="A0A7R8UNS2"/>
<organism evidence="16 17">
    <name type="scientific">Hermetia illucens</name>
    <name type="common">Black soldier fly</name>
    <dbReference type="NCBI Taxonomy" id="343691"/>
    <lineage>
        <taxon>Eukaryota</taxon>
        <taxon>Metazoa</taxon>
        <taxon>Ecdysozoa</taxon>
        <taxon>Arthropoda</taxon>
        <taxon>Hexapoda</taxon>
        <taxon>Insecta</taxon>
        <taxon>Pterygota</taxon>
        <taxon>Neoptera</taxon>
        <taxon>Endopterygota</taxon>
        <taxon>Diptera</taxon>
        <taxon>Brachycera</taxon>
        <taxon>Stratiomyomorpha</taxon>
        <taxon>Stratiomyidae</taxon>
        <taxon>Hermetiinae</taxon>
        <taxon>Hermetia</taxon>
    </lineage>
</organism>
<dbReference type="Gene3D" id="1.10.630.10">
    <property type="entry name" value="Cytochrome P450"/>
    <property type="match status" value="1"/>
</dbReference>
<dbReference type="Pfam" id="PF00067">
    <property type="entry name" value="p450"/>
    <property type="match status" value="1"/>
</dbReference>
<dbReference type="OMA" id="MVPYTYL"/>